<organism evidence="2 3">
    <name type="scientific">Sorangium cellulosum</name>
    <name type="common">Polyangium cellulosum</name>
    <dbReference type="NCBI Taxonomy" id="56"/>
    <lineage>
        <taxon>Bacteria</taxon>
        <taxon>Pseudomonadati</taxon>
        <taxon>Myxococcota</taxon>
        <taxon>Polyangia</taxon>
        <taxon>Polyangiales</taxon>
        <taxon>Polyangiaceae</taxon>
        <taxon>Sorangium</taxon>
    </lineage>
</organism>
<dbReference type="Gene3D" id="2.160.10.10">
    <property type="entry name" value="Hexapeptide repeat proteins"/>
    <property type="match status" value="1"/>
</dbReference>
<proteinExistence type="predicted"/>
<name>A0A150RL12_SORCE</name>
<protein>
    <recommendedName>
        <fullName evidence="4">Acetyltransferase</fullName>
    </recommendedName>
</protein>
<reference evidence="2 3" key="1">
    <citation type="submission" date="2014-02" db="EMBL/GenBank/DDBJ databases">
        <title>The small core and large imbalanced accessory genome model reveals a collaborative survival strategy of Sorangium cellulosum strains in nature.</title>
        <authorList>
            <person name="Han K."/>
            <person name="Peng R."/>
            <person name="Blom J."/>
            <person name="Li Y.-Z."/>
        </authorList>
    </citation>
    <scope>NUCLEOTIDE SEQUENCE [LARGE SCALE GENOMIC DNA]</scope>
    <source>
        <strain evidence="2 3">So0011-07</strain>
    </source>
</reference>
<dbReference type="SUPFAM" id="SSF51161">
    <property type="entry name" value="Trimeric LpxA-like enzymes"/>
    <property type="match status" value="1"/>
</dbReference>
<evidence type="ECO:0000313" key="3">
    <source>
        <dbReference type="Proteomes" id="UP000075635"/>
    </source>
</evidence>
<feature type="region of interest" description="Disordered" evidence="1">
    <location>
        <begin position="61"/>
        <end position="90"/>
    </location>
</feature>
<sequence length="90" mass="9148">MSALRVDDAGVALREDAGGILCTATVVGAGAVVTRDLPANVLAVGNPARVIRSLDSAEARTAAVQGHTRGDGGARSPQRARPRKMLSSLT</sequence>
<dbReference type="AlphaFoldDB" id="A0A150RL12"/>
<evidence type="ECO:0008006" key="4">
    <source>
        <dbReference type="Google" id="ProtNLM"/>
    </source>
</evidence>
<evidence type="ECO:0000256" key="1">
    <source>
        <dbReference type="SAM" id="MobiDB-lite"/>
    </source>
</evidence>
<comment type="caution">
    <text evidence="2">The sequence shown here is derived from an EMBL/GenBank/DDBJ whole genome shotgun (WGS) entry which is preliminary data.</text>
</comment>
<dbReference type="EMBL" id="JEMB01002538">
    <property type="protein sequence ID" value="KYF80418.1"/>
    <property type="molecule type" value="Genomic_DNA"/>
</dbReference>
<accession>A0A150RL12</accession>
<evidence type="ECO:0000313" key="2">
    <source>
        <dbReference type="EMBL" id="KYF80418.1"/>
    </source>
</evidence>
<dbReference type="Proteomes" id="UP000075635">
    <property type="component" value="Unassembled WGS sequence"/>
</dbReference>
<dbReference type="InterPro" id="IPR011004">
    <property type="entry name" value="Trimer_LpxA-like_sf"/>
</dbReference>
<gene>
    <name evidence="2" type="ORF">BE17_06140</name>
</gene>